<dbReference type="OrthoDB" id="532671at2759"/>
<name>A0A2P6U2U3_CHLSO</name>
<comment type="caution">
    <text evidence="2">The sequence shown here is derived from an EMBL/GenBank/DDBJ whole genome shotgun (WGS) entry which is preliminary data.</text>
</comment>
<protein>
    <submittedName>
        <fullName evidence="2">Uncharacterized protein</fullName>
    </submittedName>
</protein>
<evidence type="ECO:0000313" key="2">
    <source>
        <dbReference type="EMBL" id="PRW60629.1"/>
    </source>
</evidence>
<sequence>MLRVVLPAFLGWLFTYYNTKKTDERKAQIERINDQVRQLYGPLLACVHASRSAYAAMVRQHSPDGTVQGFVKALQSHPEGPVGEAYRRWMKVVLQPLNEKAADIIVNHVDLLRTPYIDPLLLQLVAHVSANKVILRRWEEGNVREWSAISYPNQLLDYITSEFKRIKRKQAMLLGMGKRPDGALAAEDEKREANRLEPSTPRPPQAKL</sequence>
<keyword evidence="3" id="KW-1185">Reference proteome</keyword>
<proteinExistence type="predicted"/>
<dbReference type="AlphaFoldDB" id="A0A2P6U2U3"/>
<dbReference type="EMBL" id="LHPG02000002">
    <property type="protein sequence ID" value="PRW60629.1"/>
    <property type="molecule type" value="Genomic_DNA"/>
</dbReference>
<dbReference type="Proteomes" id="UP000239899">
    <property type="component" value="Unassembled WGS sequence"/>
</dbReference>
<feature type="region of interest" description="Disordered" evidence="1">
    <location>
        <begin position="182"/>
        <end position="208"/>
    </location>
</feature>
<reference evidence="2 3" key="1">
    <citation type="journal article" date="2018" name="Plant J.">
        <title>Genome sequences of Chlorella sorokiniana UTEX 1602 and Micractinium conductrix SAG 241.80: implications to maltose excretion by a green alga.</title>
        <authorList>
            <person name="Arriola M.B."/>
            <person name="Velmurugan N."/>
            <person name="Zhang Y."/>
            <person name="Plunkett M.H."/>
            <person name="Hondzo H."/>
            <person name="Barney B.M."/>
        </authorList>
    </citation>
    <scope>NUCLEOTIDE SEQUENCE [LARGE SCALE GENOMIC DNA]</scope>
    <source>
        <strain evidence="3">UTEX 1602</strain>
    </source>
</reference>
<evidence type="ECO:0000313" key="3">
    <source>
        <dbReference type="Proteomes" id="UP000239899"/>
    </source>
</evidence>
<gene>
    <name evidence="2" type="ORF">C2E21_0788</name>
</gene>
<organism evidence="2 3">
    <name type="scientific">Chlorella sorokiniana</name>
    <name type="common">Freshwater green alga</name>
    <dbReference type="NCBI Taxonomy" id="3076"/>
    <lineage>
        <taxon>Eukaryota</taxon>
        <taxon>Viridiplantae</taxon>
        <taxon>Chlorophyta</taxon>
        <taxon>core chlorophytes</taxon>
        <taxon>Trebouxiophyceae</taxon>
        <taxon>Chlorellales</taxon>
        <taxon>Chlorellaceae</taxon>
        <taxon>Chlorella clade</taxon>
        <taxon>Chlorella</taxon>
    </lineage>
</organism>
<accession>A0A2P6U2U3</accession>
<evidence type="ECO:0000256" key="1">
    <source>
        <dbReference type="SAM" id="MobiDB-lite"/>
    </source>
</evidence>